<feature type="domain" description="Lcl C-terminal" evidence="1">
    <location>
        <begin position="301"/>
        <end position="430"/>
    </location>
</feature>
<organism evidence="2 3">
    <name type="scientific">Aliivibrio wodanis</name>
    <dbReference type="NCBI Taxonomy" id="80852"/>
    <lineage>
        <taxon>Bacteria</taxon>
        <taxon>Pseudomonadati</taxon>
        <taxon>Pseudomonadota</taxon>
        <taxon>Gammaproteobacteria</taxon>
        <taxon>Vibrionales</taxon>
        <taxon>Vibrionaceae</taxon>
        <taxon>Aliivibrio</taxon>
    </lineage>
</organism>
<keyword evidence="2" id="KW-0449">Lipoprotein</keyword>
<dbReference type="KEGG" id="awd:AWOD_II_0339"/>
<dbReference type="EMBL" id="LN554847">
    <property type="protein sequence ID" value="CED56987.1"/>
    <property type="molecule type" value="Genomic_DNA"/>
</dbReference>
<dbReference type="PATRIC" id="fig|80852.17.peg.3097"/>
<evidence type="ECO:0000259" key="1">
    <source>
        <dbReference type="Pfam" id="PF07603"/>
    </source>
</evidence>
<reference evidence="3" key="1">
    <citation type="submission" date="2014-09" db="EMBL/GenBank/DDBJ databases">
        <authorList>
            <person name="Hjerde E."/>
        </authorList>
    </citation>
    <scope>NUCLEOTIDE SEQUENCE [LARGE SCALE GENOMIC DNA]</scope>
    <source>
        <strain evidence="3">06/09/139</strain>
    </source>
</reference>
<dbReference type="STRING" id="80852.AWOD_II_0339"/>
<dbReference type="GeneID" id="28542586"/>
<evidence type="ECO:0000313" key="2">
    <source>
        <dbReference type="EMBL" id="CED56987.1"/>
    </source>
</evidence>
<sequence>MKYQLTLLAATLALTGCGGSDSSDTSIPNYTVSGSIISPNIAPESKVCVDMNQNLQCNANEPSSIADAEGKFTITATHKNIVALPLLAEIRNSLPTDSNNTTSQYAYIAAPGLQKATGNKINGITSLLVGHMATGMTVKEASTELASQLSAQGITLPSDLLDNLNHSELMILEQNAITVLQGTEQQNRTSLFTLLSANISNHQKELVTHLLSNTEAATLITELNQITKSGGRLNDTGSVLYFTDEDNTKNVTTSPPSFPGQDAAFGLDQTENDPKQGNSFILTKIDSKGNKVSDTATEWNCVLDERSGLVWEVKSSEQSSIQYKDRMFALELDNFTPFSTDVDLATCNTEGDSICSTKDYVEHINSIKLCGKSDWRLPRFHELYNLIDFGETKTNEGNKPYGLSANYFPNQPKGHPEIEEGNVWIQTTNYNIFSPYIYPGSVYINTINLLGHNRGSVGNVEVYSNLAPSDIGESYIYPTRLVSAQGN</sequence>
<dbReference type="InterPro" id="IPR011460">
    <property type="entry name" value="Lcl_C"/>
</dbReference>
<proteinExistence type="predicted"/>
<dbReference type="PROSITE" id="PS51257">
    <property type="entry name" value="PROKAR_LIPOPROTEIN"/>
    <property type="match status" value="1"/>
</dbReference>
<gene>
    <name evidence="2" type="ORF">AWOD_II_0339</name>
</gene>
<accession>A0A090I9K1</accession>
<dbReference type="AlphaFoldDB" id="A0A090I9K1"/>
<protein>
    <submittedName>
        <fullName evidence="2">Putative lipoprotein</fullName>
    </submittedName>
</protein>
<dbReference type="Pfam" id="PF07603">
    <property type="entry name" value="Lcl_C"/>
    <property type="match status" value="1"/>
</dbReference>
<dbReference type="Proteomes" id="UP000032427">
    <property type="component" value="Chromosome 2"/>
</dbReference>
<dbReference type="OrthoDB" id="9815730at2"/>
<dbReference type="HOGENOM" id="CLU_598045_0_0_6"/>
<evidence type="ECO:0000313" key="3">
    <source>
        <dbReference type="Proteomes" id="UP000032427"/>
    </source>
</evidence>
<name>A0A090I9K1_9GAMM</name>
<keyword evidence="3" id="KW-1185">Reference proteome</keyword>